<dbReference type="PANTHER" id="PTHR12460">
    <property type="entry name" value="CYCLIN-DEPENDENT KINASE INHIBITOR-RELATED PROTEIN"/>
    <property type="match status" value="1"/>
</dbReference>
<dbReference type="SUPFAM" id="SSF48464">
    <property type="entry name" value="ENTH/VHS domain"/>
    <property type="match status" value="1"/>
</dbReference>
<evidence type="ECO:0000256" key="1">
    <source>
        <dbReference type="SAM" id="Coils"/>
    </source>
</evidence>
<dbReference type="GO" id="GO:0031124">
    <property type="term" value="P:mRNA 3'-end processing"/>
    <property type="evidence" value="ECO:0007669"/>
    <property type="project" value="TreeGrafter"/>
</dbReference>
<reference evidence="4 5" key="1">
    <citation type="submission" date="2017-03" db="EMBL/GenBank/DDBJ databases">
        <title>Genome of the blue death feigning beetle - Asbolus verrucosus.</title>
        <authorList>
            <person name="Rider S.D."/>
        </authorList>
    </citation>
    <scope>NUCLEOTIDE SEQUENCE [LARGE SCALE GENOMIC DNA]</scope>
    <source>
        <strain evidence="4">Butters</strain>
        <tissue evidence="4">Head and leg muscle</tissue>
    </source>
</reference>
<dbReference type="EMBL" id="QDEB01028926">
    <property type="protein sequence ID" value="RZC40094.1"/>
    <property type="molecule type" value="Genomic_DNA"/>
</dbReference>
<dbReference type="OrthoDB" id="10069473at2759"/>
<dbReference type="Gene3D" id="6.10.250.2560">
    <property type="match status" value="1"/>
</dbReference>
<sequence>MAGFTEAAFAKKLTDLNNSSQSIQTLSFWLIHHRKHYSTVVKSWIRELLRAKDSKKLTFMYLANDVIQNSRKKGPEYGQEFGLHLKKAFEHMADAEEKTINSLDRLLSIWSDRGIYNESQIAEFRSALRKDGPPSKKQKSNDMKISSKEKKKSENEVTVEIDGMVETHVHLSPHTPAGDPPEPEELIKAIQDLENNIASADEGVRQRIAQLPTSVTEISSIASLQDKEHAEKLSQQVNEAVALLNEYNSRLATEMEHRKRVSSMIRDFLQVQQELLTQAEQNLEEYQDKLIKVYSVRNELKSHIQNLPDLTQLPNVTDGLAPLPSAEHLFMP</sequence>
<dbReference type="PANTHER" id="PTHR12460:SF0">
    <property type="entry name" value="CID DOMAIN-CONTAINING PROTEIN-RELATED"/>
    <property type="match status" value="1"/>
</dbReference>
<organism evidence="4 5">
    <name type="scientific">Asbolus verrucosus</name>
    <name type="common">Desert ironclad beetle</name>
    <dbReference type="NCBI Taxonomy" id="1661398"/>
    <lineage>
        <taxon>Eukaryota</taxon>
        <taxon>Metazoa</taxon>
        <taxon>Ecdysozoa</taxon>
        <taxon>Arthropoda</taxon>
        <taxon>Hexapoda</taxon>
        <taxon>Insecta</taxon>
        <taxon>Pterygota</taxon>
        <taxon>Neoptera</taxon>
        <taxon>Endopterygota</taxon>
        <taxon>Coleoptera</taxon>
        <taxon>Polyphaga</taxon>
        <taxon>Cucujiformia</taxon>
        <taxon>Tenebrionidae</taxon>
        <taxon>Pimeliinae</taxon>
        <taxon>Asbolus</taxon>
    </lineage>
</organism>
<gene>
    <name evidence="4" type="ORF">BDFB_009122</name>
</gene>
<dbReference type="InterPro" id="IPR006569">
    <property type="entry name" value="CID_dom"/>
</dbReference>
<keyword evidence="1" id="KW-0175">Coiled coil</keyword>
<dbReference type="SMART" id="SM00582">
    <property type="entry name" value="RPR"/>
    <property type="match status" value="1"/>
</dbReference>
<dbReference type="GO" id="GO:0000993">
    <property type="term" value="F:RNA polymerase II complex binding"/>
    <property type="evidence" value="ECO:0007669"/>
    <property type="project" value="TreeGrafter"/>
</dbReference>
<evidence type="ECO:0000256" key="2">
    <source>
        <dbReference type="SAM" id="MobiDB-lite"/>
    </source>
</evidence>
<dbReference type="InterPro" id="IPR032337">
    <property type="entry name" value="RPRD1A/B_C"/>
</dbReference>
<accession>A0A482W4T6</accession>
<dbReference type="CDD" id="cd17002">
    <property type="entry name" value="CID_RPRD1"/>
    <property type="match status" value="1"/>
</dbReference>
<evidence type="ECO:0000259" key="3">
    <source>
        <dbReference type="PROSITE" id="PS51391"/>
    </source>
</evidence>
<feature type="compositionally biased region" description="Basic and acidic residues" evidence="2">
    <location>
        <begin position="126"/>
        <end position="155"/>
    </location>
</feature>
<name>A0A482W4T6_ASBVE</name>
<proteinExistence type="predicted"/>
<dbReference type="Gene3D" id="1.25.40.90">
    <property type="match status" value="1"/>
</dbReference>
<dbReference type="PROSITE" id="PS51391">
    <property type="entry name" value="CID"/>
    <property type="match status" value="1"/>
</dbReference>
<dbReference type="AlphaFoldDB" id="A0A482W4T6"/>
<feature type="domain" description="CID" evidence="3">
    <location>
        <begin position="1"/>
        <end position="132"/>
    </location>
</feature>
<dbReference type="Proteomes" id="UP000292052">
    <property type="component" value="Unassembled WGS sequence"/>
</dbReference>
<evidence type="ECO:0000313" key="5">
    <source>
        <dbReference type="Proteomes" id="UP000292052"/>
    </source>
</evidence>
<keyword evidence="5" id="KW-1185">Reference proteome</keyword>
<dbReference type="Pfam" id="PF16566">
    <property type="entry name" value="CREPT"/>
    <property type="match status" value="1"/>
</dbReference>
<feature type="coiled-coil region" evidence="1">
    <location>
        <begin position="230"/>
        <end position="296"/>
    </location>
</feature>
<dbReference type="Pfam" id="PF04818">
    <property type="entry name" value="CID"/>
    <property type="match status" value="1"/>
</dbReference>
<dbReference type="STRING" id="1661398.A0A482W4T6"/>
<protein>
    <submittedName>
        <fullName evidence="4">Regulation of nuclear pre-mRNA domain-containing protein 1B</fullName>
    </submittedName>
</protein>
<feature type="region of interest" description="Disordered" evidence="2">
    <location>
        <begin position="126"/>
        <end position="156"/>
    </location>
</feature>
<evidence type="ECO:0000313" key="4">
    <source>
        <dbReference type="EMBL" id="RZC40094.1"/>
    </source>
</evidence>
<comment type="caution">
    <text evidence="4">The sequence shown here is derived from an EMBL/GenBank/DDBJ whole genome shotgun (WGS) entry which is preliminary data.</text>
</comment>
<dbReference type="InterPro" id="IPR008942">
    <property type="entry name" value="ENTH_VHS"/>
</dbReference>